<feature type="domain" description="Flagellin N-terminal" evidence="4">
    <location>
        <begin position="9"/>
        <end position="141"/>
    </location>
</feature>
<comment type="subcellular location">
    <subcellularLocation>
        <location evidence="3">Secreted</location>
    </subcellularLocation>
    <subcellularLocation>
        <location evidence="3">Bacterial flagellum</location>
    </subcellularLocation>
</comment>
<dbReference type="PANTHER" id="PTHR42792">
    <property type="entry name" value="FLAGELLIN"/>
    <property type="match status" value="1"/>
</dbReference>
<dbReference type="RefSeq" id="WP_159966530.1">
    <property type="nucleotide sequence ID" value="NZ_APKE01000036.1"/>
</dbReference>
<comment type="similarity">
    <text evidence="1 3">Belongs to the bacterial flagellin family.</text>
</comment>
<keyword evidence="7" id="KW-1185">Reference proteome</keyword>
<dbReference type="GO" id="GO:0005198">
    <property type="term" value="F:structural molecule activity"/>
    <property type="evidence" value="ECO:0007669"/>
    <property type="project" value="UniProtKB-UniRule"/>
</dbReference>
<dbReference type="GO" id="GO:0009288">
    <property type="term" value="C:bacterial-type flagellum"/>
    <property type="evidence" value="ECO:0007669"/>
    <property type="project" value="UniProtKB-SubCell"/>
</dbReference>
<evidence type="ECO:0000313" key="6">
    <source>
        <dbReference type="EMBL" id="KAF0674642.1"/>
    </source>
</evidence>
<keyword evidence="6" id="KW-0282">Flagellum</keyword>
<evidence type="ECO:0000259" key="4">
    <source>
        <dbReference type="Pfam" id="PF00669"/>
    </source>
</evidence>
<name>A0A921NPQ8_9RHOB</name>
<feature type="domain" description="Flagellin C-terminal" evidence="5">
    <location>
        <begin position="283"/>
        <end position="354"/>
    </location>
</feature>
<evidence type="ECO:0000259" key="5">
    <source>
        <dbReference type="Pfam" id="PF00700"/>
    </source>
</evidence>
<evidence type="ECO:0000256" key="3">
    <source>
        <dbReference type="RuleBase" id="RU362073"/>
    </source>
</evidence>
<dbReference type="Gene3D" id="1.20.1330.10">
    <property type="entry name" value="f41 fragment of flagellin, N-terminal domain"/>
    <property type="match status" value="1"/>
</dbReference>
<keyword evidence="6" id="KW-0966">Cell projection</keyword>
<dbReference type="Pfam" id="PF00700">
    <property type="entry name" value="Flagellin_C"/>
    <property type="match status" value="1"/>
</dbReference>
<comment type="function">
    <text evidence="3">Flagellin is the subunit protein which polymerizes to form the filaments of bacterial flagella.</text>
</comment>
<accession>A0A921NPQ8</accession>
<dbReference type="GO" id="GO:0005576">
    <property type="term" value="C:extracellular region"/>
    <property type="evidence" value="ECO:0007669"/>
    <property type="project" value="UniProtKB-SubCell"/>
</dbReference>
<dbReference type="EMBL" id="APKE01000036">
    <property type="protein sequence ID" value="KAF0674642.1"/>
    <property type="molecule type" value="Genomic_DNA"/>
</dbReference>
<dbReference type="PANTHER" id="PTHR42792:SF1">
    <property type="entry name" value="FLAGELLAR HOOK-ASSOCIATED PROTEIN 3"/>
    <property type="match status" value="1"/>
</dbReference>
<protein>
    <recommendedName>
        <fullName evidence="3">Flagellin</fullName>
    </recommendedName>
</protein>
<dbReference type="AlphaFoldDB" id="A0A921NPQ8"/>
<reference evidence="6" key="1">
    <citation type="submission" date="2013-03" db="EMBL/GenBank/DDBJ databases">
        <title>Genome Sequence of the Profundibacterium mesophilum strain KAUST100406-0324T from Red Sea, a novel genus in the family Rhodobacteraceae.</title>
        <authorList>
            <person name="Essack M."/>
            <person name="Alam I."/>
            <person name="Lafi F."/>
            <person name="Alawi W."/>
            <person name="Kamanu F."/>
            <person name="Al-Suwailem A."/>
            <person name="Lee O.O."/>
            <person name="Xu Y."/>
            <person name="Bajic V."/>
            <person name="Qian P.-Y."/>
            <person name="Archer J."/>
        </authorList>
    </citation>
    <scope>NUCLEOTIDE SEQUENCE</scope>
    <source>
        <strain evidence="6">KAUST100406-0324</strain>
    </source>
</reference>
<evidence type="ECO:0000256" key="2">
    <source>
        <dbReference type="ARBA" id="ARBA00023143"/>
    </source>
</evidence>
<keyword evidence="2 3" id="KW-0975">Bacterial flagellum</keyword>
<dbReference type="Pfam" id="PF00669">
    <property type="entry name" value="Flagellin_N"/>
    <property type="match status" value="1"/>
</dbReference>
<proteinExistence type="inferred from homology"/>
<dbReference type="InterPro" id="IPR001029">
    <property type="entry name" value="Flagellin_N"/>
</dbReference>
<dbReference type="OrthoDB" id="7312911at2"/>
<dbReference type="Proteomes" id="UP000698242">
    <property type="component" value="Unassembled WGS sequence"/>
</dbReference>
<evidence type="ECO:0000256" key="1">
    <source>
        <dbReference type="ARBA" id="ARBA00005709"/>
    </source>
</evidence>
<keyword evidence="6" id="KW-0969">Cilium</keyword>
<gene>
    <name evidence="6" type="primary">flgL</name>
    <name evidence="6" type="ORF">PMES_03024</name>
</gene>
<comment type="caution">
    <text evidence="6">The sequence shown here is derived from an EMBL/GenBank/DDBJ whole genome shotgun (WGS) entry which is preliminary data.</text>
</comment>
<evidence type="ECO:0000313" key="7">
    <source>
        <dbReference type="Proteomes" id="UP000698242"/>
    </source>
</evidence>
<dbReference type="InterPro" id="IPR001492">
    <property type="entry name" value="Flagellin"/>
</dbReference>
<keyword evidence="3" id="KW-0964">Secreted</keyword>
<organism evidence="6 7">
    <name type="scientific">Profundibacterium mesophilum KAUST100406-0324</name>
    <dbReference type="NCBI Taxonomy" id="1037889"/>
    <lineage>
        <taxon>Bacteria</taxon>
        <taxon>Pseudomonadati</taxon>
        <taxon>Pseudomonadota</taxon>
        <taxon>Alphaproteobacteria</taxon>
        <taxon>Rhodobacterales</taxon>
        <taxon>Roseobacteraceae</taxon>
        <taxon>Profundibacterium</taxon>
    </lineage>
</organism>
<dbReference type="SUPFAM" id="SSF64518">
    <property type="entry name" value="Phase 1 flagellin"/>
    <property type="match status" value="1"/>
</dbReference>
<sequence length="360" mass="38310">MSINVNTTSTLYTLLSRQRQTAEVAGKLEAASREVSTGLMSDPYKSIGIRSAEALGLRARMDRNEGLMVANTVLQSRLDLTAETLGAIRETGQEVLDLAVANRGARAGTLGAIQGLARQALEQITSQLNTGYNGAQLFAGIAVDATPVQRYGEVNAGTGRAPKDVIDEVIGGGIASAADAAAKIAEIEGIFADADPDPARNFEATFYNGAPRLDASGAPVPRLQTRIEENETLEYGVQANDQGFRDLIRGLSMLAGTDAQSIADDGAYEAWTSSAVDAMASGLADVLQSEVKLGSQQKTLDFTIRAQTDRSDLYNSQILSLEGVDTYEAATRVAQLQTQLEATYSITARLSRLSFANYMR</sequence>
<dbReference type="InterPro" id="IPR046358">
    <property type="entry name" value="Flagellin_C"/>
</dbReference>